<feature type="region of interest" description="Disordered" evidence="1">
    <location>
        <begin position="278"/>
        <end position="311"/>
    </location>
</feature>
<feature type="transmembrane region" description="Helical" evidence="2">
    <location>
        <begin position="144"/>
        <end position="166"/>
    </location>
</feature>
<dbReference type="Pfam" id="PF20151">
    <property type="entry name" value="DUF6533"/>
    <property type="match status" value="1"/>
</dbReference>
<feature type="domain" description="DUF6533" evidence="3">
    <location>
        <begin position="46"/>
        <end position="86"/>
    </location>
</feature>
<feature type="transmembrane region" description="Helical" evidence="2">
    <location>
        <begin position="109"/>
        <end position="138"/>
    </location>
</feature>
<keyword evidence="2" id="KW-1133">Transmembrane helix</keyword>
<evidence type="ECO:0000313" key="4">
    <source>
        <dbReference type="EMBL" id="THH00332.1"/>
    </source>
</evidence>
<keyword evidence="2" id="KW-0812">Transmembrane</keyword>
<gene>
    <name evidence="4" type="ORF">EW026_g2162</name>
</gene>
<protein>
    <recommendedName>
        <fullName evidence="3">DUF6533 domain-containing protein</fullName>
    </recommendedName>
</protein>
<comment type="caution">
    <text evidence="4">The sequence shown here is derived from an EMBL/GenBank/DDBJ whole genome shotgun (WGS) entry which is preliminary data.</text>
</comment>
<evidence type="ECO:0000256" key="1">
    <source>
        <dbReference type="SAM" id="MobiDB-lite"/>
    </source>
</evidence>
<feature type="compositionally biased region" description="Polar residues" evidence="1">
    <location>
        <begin position="298"/>
        <end position="311"/>
    </location>
</feature>
<feature type="transmembrane region" description="Helical" evidence="2">
    <location>
        <begin position="187"/>
        <end position="209"/>
    </location>
</feature>
<name>A0A4S4KP31_9APHY</name>
<organism evidence="4 5">
    <name type="scientific">Hermanssonia centrifuga</name>
    <dbReference type="NCBI Taxonomy" id="98765"/>
    <lineage>
        <taxon>Eukaryota</taxon>
        <taxon>Fungi</taxon>
        <taxon>Dikarya</taxon>
        <taxon>Basidiomycota</taxon>
        <taxon>Agaricomycotina</taxon>
        <taxon>Agaricomycetes</taxon>
        <taxon>Polyporales</taxon>
        <taxon>Meruliaceae</taxon>
        <taxon>Hermanssonia</taxon>
    </lineage>
</organism>
<accession>A0A4S4KP31</accession>
<dbReference type="Proteomes" id="UP000309038">
    <property type="component" value="Unassembled WGS sequence"/>
</dbReference>
<evidence type="ECO:0000259" key="3">
    <source>
        <dbReference type="Pfam" id="PF20151"/>
    </source>
</evidence>
<dbReference type="InterPro" id="IPR045340">
    <property type="entry name" value="DUF6533"/>
</dbReference>
<evidence type="ECO:0000313" key="5">
    <source>
        <dbReference type="Proteomes" id="UP000309038"/>
    </source>
</evidence>
<keyword evidence="5" id="KW-1185">Reference proteome</keyword>
<proteinExistence type="predicted"/>
<dbReference type="EMBL" id="SGPJ01000053">
    <property type="protein sequence ID" value="THH00332.1"/>
    <property type="molecule type" value="Genomic_DNA"/>
</dbReference>
<reference evidence="4 5" key="1">
    <citation type="submission" date="2019-02" db="EMBL/GenBank/DDBJ databases">
        <title>Genome sequencing of the rare red list fungi Phlebia centrifuga.</title>
        <authorList>
            <person name="Buettner E."/>
            <person name="Kellner H."/>
        </authorList>
    </citation>
    <scope>NUCLEOTIDE SEQUENCE [LARGE SCALE GENOMIC DNA]</scope>
    <source>
        <strain evidence="4 5">DSM 108282</strain>
    </source>
</reference>
<evidence type="ECO:0000256" key="2">
    <source>
        <dbReference type="SAM" id="Phobius"/>
    </source>
</evidence>
<sequence length="311" mass="34363">MISALYISKLTLAFAIPESGMSQVTVSSESDATITAELVDTFTVYSTIALVTYEYILTARQEVTMIWQRKWTLVTWLFIANRYIMVVETILAITAIYNKRPYSLLVRYLAHIVVTLTAFQPALFSIASIQVLLALYLILNIYGIVTIGTRIPVIIADILVLALTWHKTFRHRMDAIRVGVRTPLSALLLRDGTVYFFALLAMNIAVILVNTVPPLQTASPISDIIPALTPILISRFLLNLRQLGETDAETQSSFNSQFSIAGFRIPASTSLVETMGADLQDHDTAEEVDDEAEDVGVSSRNKTSMSGPAEP</sequence>
<dbReference type="AlphaFoldDB" id="A0A4S4KP31"/>
<keyword evidence="2" id="KW-0472">Membrane</keyword>
<feature type="transmembrane region" description="Helical" evidence="2">
    <location>
        <begin position="73"/>
        <end position="97"/>
    </location>
</feature>